<accession>A0A835D7I4</accession>
<evidence type="ECO:0000313" key="3">
    <source>
        <dbReference type="Proteomes" id="UP000655225"/>
    </source>
</evidence>
<name>A0A835D7I4_TETSI</name>
<organism evidence="2 3">
    <name type="scientific">Tetracentron sinense</name>
    <name type="common">Spur-leaf</name>
    <dbReference type="NCBI Taxonomy" id="13715"/>
    <lineage>
        <taxon>Eukaryota</taxon>
        <taxon>Viridiplantae</taxon>
        <taxon>Streptophyta</taxon>
        <taxon>Embryophyta</taxon>
        <taxon>Tracheophyta</taxon>
        <taxon>Spermatophyta</taxon>
        <taxon>Magnoliopsida</taxon>
        <taxon>Trochodendrales</taxon>
        <taxon>Trochodendraceae</taxon>
        <taxon>Tetracentron</taxon>
    </lineage>
</organism>
<proteinExistence type="predicted"/>
<protein>
    <submittedName>
        <fullName evidence="2">Uncharacterized protein</fullName>
    </submittedName>
</protein>
<dbReference type="Gene3D" id="3.10.20.90">
    <property type="entry name" value="Phosphatidylinositol 3-kinase Catalytic Subunit, Chain A, domain 1"/>
    <property type="match status" value="1"/>
</dbReference>
<feature type="region of interest" description="Disordered" evidence="1">
    <location>
        <begin position="60"/>
        <end position="80"/>
    </location>
</feature>
<evidence type="ECO:0000313" key="2">
    <source>
        <dbReference type="EMBL" id="KAF8390722.1"/>
    </source>
</evidence>
<comment type="caution">
    <text evidence="2">The sequence shown here is derived from an EMBL/GenBank/DDBJ whole genome shotgun (WGS) entry which is preliminary data.</text>
</comment>
<evidence type="ECO:0000256" key="1">
    <source>
        <dbReference type="SAM" id="MobiDB-lite"/>
    </source>
</evidence>
<sequence length="315" mass="35031">MTMVPPQNLFKQRPYDGYGGCGGSCTDINFLMNRLEGYDYCSEACLGSDLVLGHMAEDESRTNSLNEAGSSSKEHVREERDEGWLQLGIGGYKNSRESRERKLDPVEPTAPRRGLVELDLLPGGSQQHLNPLAPIFHVTEFRPPQPPTNITGATSFSIPLFMQNPRTSSNFTQPEITWGYRPNPWNITAPSPPPGPYAAQPFQLHTGADVAGPSSDFRVVDAPRRPHSGIWFVLQASQNQDGRMTVRLLMKYLVNKLRLDSESEIEITCRGQQLQPLLTLQHVRDNIWSSGEAVTLLPDSSTSDHVMILLYGRSA</sequence>
<dbReference type="InterPro" id="IPR044171">
    <property type="entry name" value="LAX2-like"/>
</dbReference>
<keyword evidence="3" id="KW-1185">Reference proteome</keyword>
<dbReference type="Proteomes" id="UP000655225">
    <property type="component" value="Unassembled WGS sequence"/>
</dbReference>
<gene>
    <name evidence="2" type="ORF">HHK36_025249</name>
</gene>
<dbReference type="OMA" id="EIRCREQ"/>
<dbReference type="OrthoDB" id="1932457at2759"/>
<dbReference type="PANTHER" id="PTHR47290:SF4">
    <property type="entry name" value="RING FINGER PROTEIN"/>
    <property type="match status" value="1"/>
</dbReference>
<dbReference type="PANTHER" id="PTHR47290">
    <property type="entry name" value="RING FINGER PROTEIN"/>
    <property type="match status" value="1"/>
</dbReference>
<dbReference type="EMBL" id="JABCRI010000018">
    <property type="protein sequence ID" value="KAF8390722.1"/>
    <property type="molecule type" value="Genomic_DNA"/>
</dbReference>
<reference evidence="2 3" key="1">
    <citation type="submission" date="2020-04" db="EMBL/GenBank/DDBJ databases">
        <title>Plant Genome Project.</title>
        <authorList>
            <person name="Zhang R.-G."/>
        </authorList>
    </citation>
    <scope>NUCLEOTIDE SEQUENCE [LARGE SCALE GENOMIC DNA]</scope>
    <source>
        <strain evidence="2">YNK0</strain>
        <tissue evidence="2">Leaf</tissue>
    </source>
</reference>
<dbReference type="AlphaFoldDB" id="A0A835D7I4"/>
<feature type="compositionally biased region" description="Polar residues" evidence="1">
    <location>
        <begin position="62"/>
        <end position="71"/>
    </location>
</feature>